<protein>
    <submittedName>
        <fullName evidence="1">Uncharacterized protein</fullName>
    </submittedName>
</protein>
<proteinExistence type="predicted"/>
<sequence length="62" mass="6604">MGESSGLARAVVAANILHELLNATKHYLERVMALKDVPVVNKKNLADRVKSLHARLAGAGGK</sequence>
<dbReference type="AlphaFoldDB" id="A0A1F6TYF8"/>
<name>A0A1F6TYF8_9PROT</name>
<evidence type="ECO:0000313" key="1">
    <source>
        <dbReference type="EMBL" id="OGI50175.1"/>
    </source>
</evidence>
<accession>A0A1F6TYF8</accession>
<reference evidence="1 2" key="1">
    <citation type="journal article" date="2016" name="Nat. Commun.">
        <title>Thousands of microbial genomes shed light on interconnected biogeochemical processes in an aquifer system.</title>
        <authorList>
            <person name="Anantharaman K."/>
            <person name="Brown C.T."/>
            <person name="Hug L.A."/>
            <person name="Sharon I."/>
            <person name="Castelle C.J."/>
            <person name="Probst A.J."/>
            <person name="Thomas B.C."/>
            <person name="Singh A."/>
            <person name="Wilkins M.J."/>
            <person name="Karaoz U."/>
            <person name="Brodie E.L."/>
            <person name="Williams K.H."/>
            <person name="Hubbard S.S."/>
            <person name="Banfield J.F."/>
        </authorList>
    </citation>
    <scope>NUCLEOTIDE SEQUENCE [LARGE SCALE GENOMIC DNA]</scope>
</reference>
<gene>
    <name evidence="1" type="ORF">A3A87_07570</name>
</gene>
<comment type="caution">
    <text evidence="1">The sequence shown here is derived from an EMBL/GenBank/DDBJ whole genome shotgun (WGS) entry which is preliminary data.</text>
</comment>
<organism evidence="1 2">
    <name type="scientific">Candidatus Muproteobacteria bacterium RIFCSPLOWO2_01_FULL_60_18</name>
    <dbReference type="NCBI Taxonomy" id="1817768"/>
    <lineage>
        <taxon>Bacteria</taxon>
        <taxon>Pseudomonadati</taxon>
        <taxon>Pseudomonadota</taxon>
        <taxon>Candidatus Muproteobacteria</taxon>
    </lineage>
</organism>
<dbReference type="Proteomes" id="UP000179037">
    <property type="component" value="Unassembled WGS sequence"/>
</dbReference>
<dbReference type="EMBL" id="MFTC01000077">
    <property type="protein sequence ID" value="OGI50175.1"/>
    <property type="molecule type" value="Genomic_DNA"/>
</dbReference>
<evidence type="ECO:0000313" key="2">
    <source>
        <dbReference type="Proteomes" id="UP000179037"/>
    </source>
</evidence>